<comment type="caution">
    <text evidence="1">The sequence shown here is derived from an EMBL/GenBank/DDBJ whole genome shotgun (WGS) entry which is preliminary data.</text>
</comment>
<dbReference type="Gene3D" id="3.90.850.10">
    <property type="entry name" value="Fumarylacetoacetase-like, C-terminal domain"/>
    <property type="match status" value="1"/>
</dbReference>
<evidence type="ECO:0000313" key="2">
    <source>
        <dbReference type="Proteomes" id="UP000273675"/>
    </source>
</evidence>
<name>A0A495D380_9PROT</name>
<dbReference type="PANTHER" id="PTHR30143:SF0">
    <property type="entry name" value="2-KETO-4-PENTENOATE HYDRATASE"/>
    <property type="match status" value="1"/>
</dbReference>
<dbReference type="SUPFAM" id="SSF56529">
    <property type="entry name" value="FAH"/>
    <property type="match status" value="1"/>
</dbReference>
<organism evidence="1 2">
    <name type="scientific">Maricaulis maris</name>
    <dbReference type="NCBI Taxonomy" id="74318"/>
    <lineage>
        <taxon>Bacteria</taxon>
        <taxon>Pseudomonadati</taxon>
        <taxon>Pseudomonadota</taxon>
        <taxon>Alphaproteobacteria</taxon>
        <taxon>Maricaulales</taxon>
        <taxon>Maricaulaceae</taxon>
        <taxon>Maricaulis</taxon>
    </lineage>
</organism>
<sequence>MTPNQKTISEAFIDARQAGAGLRDYPGQLPATLADAYAIQDQSISRWPDRVDGWKIGLVPPEFRGPVGAERLVGPIFANLIRDHAIGQVHDMPVFADGFAAVEAEFIFVLGKPVPVGTKITPELTRDVAGRLHVGVEIASSPFPGINDLGPICVVTDFGNNFGLIVGPEIADWQSRSWADLPARVVINGDEVGATTASALPGGPIGALEFILRLMQERGIALDAGSHISTGAVTGVHQAKVGDTSRVSFGEFGEIELGLSPLRSDWLGLPAGQRAAVRPTGS</sequence>
<dbReference type="RefSeq" id="WP_121211841.1">
    <property type="nucleotide sequence ID" value="NZ_RBIM01000005.1"/>
</dbReference>
<accession>A0A495D380</accession>
<dbReference type="Proteomes" id="UP000273675">
    <property type="component" value="Unassembled WGS sequence"/>
</dbReference>
<dbReference type="AlphaFoldDB" id="A0A495D380"/>
<dbReference type="GO" id="GO:0008684">
    <property type="term" value="F:2-oxopent-4-enoate hydratase activity"/>
    <property type="evidence" value="ECO:0007669"/>
    <property type="project" value="TreeGrafter"/>
</dbReference>
<dbReference type="InterPro" id="IPR050772">
    <property type="entry name" value="Hydratase-Decarb/MhpD_sf"/>
</dbReference>
<dbReference type="PANTHER" id="PTHR30143">
    <property type="entry name" value="ACID HYDRATASE"/>
    <property type="match status" value="1"/>
</dbReference>
<evidence type="ECO:0000313" key="1">
    <source>
        <dbReference type="EMBL" id="RKQ96229.1"/>
    </source>
</evidence>
<protein>
    <submittedName>
        <fullName evidence="1">2-keto-4-pentenoate hydratase</fullName>
    </submittedName>
</protein>
<dbReference type="OrthoDB" id="9792137at2"/>
<gene>
    <name evidence="1" type="ORF">C7435_2481</name>
</gene>
<dbReference type="EMBL" id="RBIM01000005">
    <property type="protein sequence ID" value="RKQ96229.1"/>
    <property type="molecule type" value="Genomic_DNA"/>
</dbReference>
<reference evidence="1 2" key="1">
    <citation type="submission" date="2018-10" db="EMBL/GenBank/DDBJ databases">
        <title>Genomic Encyclopedia of Type Strains, Phase IV (KMG-IV): sequencing the most valuable type-strain genomes for metagenomic binning, comparative biology and taxonomic classification.</title>
        <authorList>
            <person name="Goeker M."/>
        </authorList>
    </citation>
    <scope>NUCLEOTIDE SEQUENCE [LARGE SCALE GENOMIC DNA]</scope>
    <source>
        <strain evidence="1 2">DSM 4734</strain>
    </source>
</reference>
<dbReference type="GO" id="GO:0005737">
    <property type="term" value="C:cytoplasm"/>
    <property type="evidence" value="ECO:0007669"/>
    <property type="project" value="TreeGrafter"/>
</dbReference>
<proteinExistence type="predicted"/>
<dbReference type="InterPro" id="IPR036663">
    <property type="entry name" value="Fumarylacetoacetase_C_sf"/>
</dbReference>